<keyword evidence="1" id="KW-0285">Flavoprotein</keyword>
<keyword evidence="7" id="KW-1185">Reference proteome</keyword>
<keyword evidence="4" id="KW-0503">Monooxygenase</keyword>
<dbReference type="EMBL" id="AJWJ01000767">
    <property type="protein sequence ID" value="KAF2069031.1"/>
    <property type="molecule type" value="Genomic_DNA"/>
</dbReference>
<keyword evidence="2" id="KW-0274">FAD</keyword>
<proteinExistence type="predicted"/>
<dbReference type="PRINTS" id="PR00420">
    <property type="entry name" value="RNGMNOXGNASE"/>
</dbReference>
<dbReference type="PANTHER" id="PTHR47178:SF5">
    <property type="entry name" value="FAD-BINDING DOMAIN-CONTAINING PROTEIN"/>
    <property type="match status" value="1"/>
</dbReference>
<evidence type="ECO:0000313" key="6">
    <source>
        <dbReference type="EMBL" id="KAF2069031.1"/>
    </source>
</evidence>
<evidence type="ECO:0000313" key="7">
    <source>
        <dbReference type="Proteomes" id="UP000695562"/>
    </source>
</evidence>
<dbReference type="Gene3D" id="3.50.50.60">
    <property type="entry name" value="FAD/NAD(P)-binding domain"/>
    <property type="match status" value="1"/>
</dbReference>
<sequence length="409" mass="45707">MSPTDNQNNNKILIIGGGIGGLVVAQGLKKLNIPFILFERDESSSFRQQGYRLRINPEGSQALKQVLSDDIWELFTSSCAVFNSGQTQIDAITGDISSRSSANRIHFPERDNMVFSADRTLLRCVLESGLKQHLEYGKKFERYEMIKSADGQDLIEAHFSDGSKYIGTLLIGADGLNSKVRKQFIPELKYLDTCGRAIYGKTPITNSLLTKLPASVMEWTTIISDSRPLTLFMEPIKFRPPTPGKETQLPIVQDYIYWVLLSQAQVFGKSDKELYAMSESELKQHQLEMIKDWNEPIKNIIIHSDESKSSYLSITSSKPDVYQWETNKNITLLGDSCHAMTPTGGAGANTAIIDAFHLVEAIKNGAAVNDLNQYECKMRQYAKVSIEGSLGGAKRMFGFKSIDDCKFID</sequence>
<dbReference type="InterPro" id="IPR002938">
    <property type="entry name" value="FAD-bd"/>
</dbReference>
<reference evidence="6" key="1">
    <citation type="submission" date="2020-01" db="EMBL/GenBank/DDBJ databases">
        <title>Development of genomics and gene disruption for Polysphondylium violaceum indicates a role for the polyketide synthase stlB in stalk morphogenesis.</title>
        <authorList>
            <person name="Narita B."/>
            <person name="Kawabe Y."/>
            <person name="Kin K."/>
            <person name="Saito T."/>
            <person name="Gibbs R."/>
            <person name="Kuspa A."/>
            <person name="Muzny D."/>
            <person name="Queller D."/>
            <person name="Richards S."/>
            <person name="Strassman J."/>
            <person name="Sucgang R."/>
            <person name="Worley K."/>
            <person name="Schaap P."/>
        </authorList>
    </citation>
    <scope>NUCLEOTIDE SEQUENCE</scope>
    <source>
        <strain evidence="6">QSvi11</strain>
    </source>
</reference>
<evidence type="ECO:0000256" key="1">
    <source>
        <dbReference type="ARBA" id="ARBA00022630"/>
    </source>
</evidence>
<dbReference type="Pfam" id="PF01494">
    <property type="entry name" value="FAD_binding_3"/>
    <property type="match status" value="1"/>
</dbReference>
<dbReference type="Proteomes" id="UP000695562">
    <property type="component" value="Unassembled WGS sequence"/>
</dbReference>
<feature type="domain" description="FAD-binding" evidence="5">
    <location>
        <begin position="169"/>
        <end position="383"/>
    </location>
</feature>
<name>A0A8J4UPC4_9MYCE</name>
<organism evidence="6 7">
    <name type="scientific">Polysphondylium violaceum</name>
    <dbReference type="NCBI Taxonomy" id="133409"/>
    <lineage>
        <taxon>Eukaryota</taxon>
        <taxon>Amoebozoa</taxon>
        <taxon>Evosea</taxon>
        <taxon>Eumycetozoa</taxon>
        <taxon>Dictyostelia</taxon>
        <taxon>Dictyosteliales</taxon>
        <taxon>Dictyosteliaceae</taxon>
        <taxon>Polysphondylium</taxon>
    </lineage>
</organism>
<dbReference type="OrthoDB" id="655030at2759"/>
<dbReference type="SUPFAM" id="SSF51905">
    <property type="entry name" value="FAD/NAD(P)-binding domain"/>
    <property type="match status" value="1"/>
</dbReference>
<gene>
    <name evidence="6" type="ORF">CYY_009652</name>
</gene>
<evidence type="ECO:0000259" key="5">
    <source>
        <dbReference type="Pfam" id="PF01494"/>
    </source>
</evidence>
<dbReference type="InterPro" id="IPR036188">
    <property type="entry name" value="FAD/NAD-bd_sf"/>
</dbReference>
<keyword evidence="3" id="KW-0560">Oxidoreductase</keyword>
<accession>A0A8J4UPC4</accession>
<evidence type="ECO:0000256" key="3">
    <source>
        <dbReference type="ARBA" id="ARBA00023002"/>
    </source>
</evidence>
<evidence type="ECO:0000256" key="4">
    <source>
        <dbReference type="ARBA" id="ARBA00023033"/>
    </source>
</evidence>
<dbReference type="GO" id="GO:0004497">
    <property type="term" value="F:monooxygenase activity"/>
    <property type="evidence" value="ECO:0007669"/>
    <property type="project" value="UniProtKB-KW"/>
</dbReference>
<dbReference type="AlphaFoldDB" id="A0A8J4UPC4"/>
<dbReference type="PANTHER" id="PTHR47178">
    <property type="entry name" value="MONOOXYGENASE, FAD-BINDING"/>
    <property type="match status" value="1"/>
</dbReference>
<comment type="caution">
    <text evidence="6">The sequence shown here is derived from an EMBL/GenBank/DDBJ whole genome shotgun (WGS) entry which is preliminary data.</text>
</comment>
<evidence type="ECO:0000256" key="2">
    <source>
        <dbReference type="ARBA" id="ARBA00022827"/>
    </source>
</evidence>
<protein>
    <recommendedName>
        <fullName evidence="5">FAD-binding domain-containing protein</fullName>
    </recommendedName>
</protein>
<dbReference type="GO" id="GO:0071949">
    <property type="term" value="F:FAD binding"/>
    <property type="evidence" value="ECO:0007669"/>
    <property type="project" value="InterPro"/>
</dbReference>